<dbReference type="Proteomes" id="UP001237642">
    <property type="component" value="Unassembled WGS sequence"/>
</dbReference>
<dbReference type="EMBL" id="JAUIZM010000013">
    <property type="protein sequence ID" value="KAK1353388.1"/>
    <property type="molecule type" value="Genomic_DNA"/>
</dbReference>
<dbReference type="GO" id="GO:0102965">
    <property type="term" value="F:alcohol-forming long-chain fatty acyl-CoA reductase activity"/>
    <property type="evidence" value="ECO:0007669"/>
    <property type="project" value="UniProtKB-EC"/>
</dbReference>
<evidence type="ECO:0000313" key="4">
    <source>
        <dbReference type="EMBL" id="KAK1353388.1"/>
    </source>
</evidence>
<dbReference type="GO" id="GO:0035336">
    <property type="term" value="P:long-chain fatty-acyl-CoA metabolic process"/>
    <property type="evidence" value="ECO:0007669"/>
    <property type="project" value="TreeGrafter"/>
</dbReference>
<keyword evidence="5" id="KW-1185">Reference proteome</keyword>
<protein>
    <recommendedName>
        <fullName evidence="1">Fatty acyl-CoA reductase</fullName>
        <ecNumber evidence="1">1.2.1.84</ecNumber>
    </recommendedName>
</protein>
<keyword evidence="1" id="KW-0443">Lipid metabolism</keyword>
<keyword evidence="1" id="KW-0560">Oxidoreductase</keyword>
<sequence length="137" mass="15496">MTLAKKCTKLKLFLQISTAYVNGQRQGRVMEKSFRVGDSIARESHTFGKPGRSSPPKLNVQDEIEFVLDRKQGLEGNAFAQNMKEEESNNYNANLTLKKRVVKKEHVASQSKGKKKKKQSPSSGKHLPIDVFFSKRT</sequence>
<proteinExistence type="inferred from homology"/>
<reference evidence="4" key="2">
    <citation type="submission" date="2023-05" db="EMBL/GenBank/DDBJ databases">
        <authorList>
            <person name="Schelkunov M.I."/>
        </authorList>
    </citation>
    <scope>NUCLEOTIDE SEQUENCE</scope>
    <source>
        <strain evidence="4">Hsosn_3</strain>
        <tissue evidence="4">Leaf</tissue>
    </source>
</reference>
<keyword evidence="1" id="KW-0444">Lipid biosynthesis</keyword>
<keyword evidence="1" id="KW-0521">NADP</keyword>
<dbReference type="EC" id="1.2.1.84" evidence="1"/>
<organism evidence="4 5">
    <name type="scientific">Heracleum sosnowskyi</name>
    <dbReference type="NCBI Taxonomy" id="360622"/>
    <lineage>
        <taxon>Eukaryota</taxon>
        <taxon>Viridiplantae</taxon>
        <taxon>Streptophyta</taxon>
        <taxon>Embryophyta</taxon>
        <taxon>Tracheophyta</taxon>
        <taxon>Spermatophyta</taxon>
        <taxon>Magnoliopsida</taxon>
        <taxon>eudicotyledons</taxon>
        <taxon>Gunneridae</taxon>
        <taxon>Pentapetalae</taxon>
        <taxon>asterids</taxon>
        <taxon>campanulids</taxon>
        <taxon>Apiales</taxon>
        <taxon>Apiaceae</taxon>
        <taxon>Apioideae</taxon>
        <taxon>apioid superclade</taxon>
        <taxon>Tordylieae</taxon>
        <taxon>Tordyliinae</taxon>
        <taxon>Heracleum</taxon>
    </lineage>
</organism>
<feature type="region of interest" description="Disordered" evidence="2">
    <location>
        <begin position="102"/>
        <end position="137"/>
    </location>
</feature>
<dbReference type="PANTHER" id="PTHR11011">
    <property type="entry name" value="MALE STERILITY PROTEIN 2-RELATED"/>
    <property type="match status" value="1"/>
</dbReference>
<evidence type="ECO:0000256" key="2">
    <source>
        <dbReference type="SAM" id="MobiDB-lite"/>
    </source>
</evidence>
<comment type="similarity">
    <text evidence="1">Belongs to the fatty acyl-CoA reductase family.</text>
</comment>
<dbReference type="AlphaFoldDB" id="A0AAD8LYR2"/>
<reference evidence="4" key="1">
    <citation type="submission" date="2023-02" db="EMBL/GenBank/DDBJ databases">
        <title>Genome of toxic invasive species Heracleum sosnowskyi carries increased number of genes despite the absence of recent whole-genome duplications.</title>
        <authorList>
            <person name="Schelkunov M."/>
            <person name="Shtratnikova V."/>
            <person name="Makarenko M."/>
            <person name="Klepikova A."/>
            <person name="Omelchenko D."/>
            <person name="Novikova G."/>
            <person name="Obukhova E."/>
            <person name="Bogdanov V."/>
            <person name="Penin A."/>
            <person name="Logacheva M."/>
        </authorList>
    </citation>
    <scope>NUCLEOTIDE SEQUENCE</scope>
    <source>
        <strain evidence="4">Hsosn_3</strain>
        <tissue evidence="4">Leaf</tissue>
    </source>
</reference>
<gene>
    <name evidence="4" type="ORF">POM88_052523</name>
</gene>
<dbReference type="PANTHER" id="PTHR11011:SF45">
    <property type="entry name" value="FATTY ACYL-COA REDUCTASE CG8306-RELATED"/>
    <property type="match status" value="1"/>
</dbReference>
<comment type="function">
    <text evidence="1">Catalyzes the reduction of fatty acyl-CoA to fatty alcohols.</text>
</comment>
<accession>A0AAD8LYR2</accession>
<dbReference type="InterPro" id="IPR013120">
    <property type="entry name" value="FAR_NAD-bd"/>
</dbReference>
<comment type="catalytic activity">
    <reaction evidence="1">
        <text>a long-chain fatty acyl-CoA + 2 NADPH + 2 H(+) = a long-chain primary fatty alcohol + 2 NADP(+) + CoA</text>
        <dbReference type="Rhea" id="RHEA:52716"/>
        <dbReference type="ChEBI" id="CHEBI:15378"/>
        <dbReference type="ChEBI" id="CHEBI:57287"/>
        <dbReference type="ChEBI" id="CHEBI:57783"/>
        <dbReference type="ChEBI" id="CHEBI:58349"/>
        <dbReference type="ChEBI" id="CHEBI:77396"/>
        <dbReference type="ChEBI" id="CHEBI:83139"/>
        <dbReference type="EC" id="1.2.1.84"/>
    </reaction>
</comment>
<evidence type="ECO:0000256" key="1">
    <source>
        <dbReference type="RuleBase" id="RU363097"/>
    </source>
</evidence>
<comment type="caution">
    <text evidence="4">The sequence shown here is derived from an EMBL/GenBank/DDBJ whole genome shotgun (WGS) entry which is preliminary data.</text>
</comment>
<dbReference type="GO" id="GO:0080019">
    <property type="term" value="F:alcohol-forming very long-chain fatty acyl-CoA reductase activity"/>
    <property type="evidence" value="ECO:0007669"/>
    <property type="project" value="InterPro"/>
</dbReference>
<evidence type="ECO:0000313" key="5">
    <source>
        <dbReference type="Proteomes" id="UP001237642"/>
    </source>
</evidence>
<evidence type="ECO:0000259" key="3">
    <source>
        <dbReference type="Pfam" id="PF07993"/>
    </source>
</evidence>
<name>A0AAD8LYR2_9APIA</name>
<dbReference type="GO" id="GO:0010345">
    <property type="term" value="P:suberin biosynthetic process"/>
    <property type="evidence" value="ECO:0007669"/>
    <property type="project" value="TreeGrafter"/>
</dbReference>
<dbReference type="Pfam" id="PF07993">
    <property type="entry name" value="NAD_binding_4"/>
    <property type="match status" value="1"/>
</dbReference>
<feature type="domain" description="Thioester reductase (TE)" evidence="3">
    <location>
        <begin position="1"/>
        <end position="72"/>
    </location>
</feature>
<dbReference type="InterPro" id="IPR026055">
    <property type="entry name" value="FAR"/>
</dbReference>